<name>A0A918DDG4_9RHOB</name>
<evidence type="ECO:0000313" key="1">
    <source>
        <dbReference type="EMBL" id="GGO36350.1"/>
    </source>
</evidence>
<accession>A0A918DDG4</accession>
<evidence type="ECO:0000313" key="2">
    <source>
        <dbReference type="Proteomes" id="UP000598196"/>
    </source>
</evidence>
<protein>
    <submittedName>
        <fullName evidence="1">Uncharacterized protein</fullName>
    </submittedName>
</protein>
<proteinExistence type="predicted"/>
<organism evidence="1 2">
    <name type="scientific">Gemmobacter aquaticus</name>
    <dbReference type="NCBI Taxonomy" id="490185"/>
    <lineage>
        <taxon>Bacteria</taxon>
        <taxon>Pseudomonadati</taxon>
        <taxon>Pseudomonadota</taxon>
        <taxon>Alphaproteobacteria</taxon>
        <taxon>Rhodobacterales</taxon>
        <taxon>Paracoccaceae</taxon>
        <taxon>Gemmobacter</taxon>
    </lineage>
</organism>
<comment type="caution">
    <text evidence="1">The sequence shown here is derived from an EMBL/GenBank/DDBJ whole genome shotgun (WGS) entry which is preliminary data.</text>
</comment>
<sequence length="75" mass="7666">MPKAKADRRQLQARIAAFAIDHPVIAGIVGNVALGKSAHGVLLSAIVIAQSSAGAILGVGRPLSHDLHLKVIGPM</sequence>
<keyword evidence="2" id="KW-1185">Reference proteome</keyword>
<gene>
    <name evidence="1" type="ORF">GCM10010991_30150</name>
</gene>
<dbReference type="EMBL" id="BMLP01000007">
    <property type="protein sequence ID" value="GGO36350.1"/>
    <property type="molecule type" value="Genomic_DNA"/>
</dbReference>
<reference evidence="1 2" key="1">
    <citation type="journal article" date="2014" name="Int. J. Syst. Evol. Microbiol.">
        <title>Complete genome sequence of Corynebacterium casei LMG S-19264T (=DSM 44701T), isolated from a smear-ripened cheese.</title>
        <authorList>
            <consortium name="US DOE Joint Genome Institute (JGI-PGF)"/>
            <person name="Walter F."/>
            <person name="Albersmeier A."/>
            <person name="Kalinowski J."/>
            <person name="Ruckert C."/>
        </authorList>
    </citation>
    <scope>NUCLEOTIDE SEQUENCE [LARGE SCALE GENOMIC DNA]</scope>
    <source>
        <strain evidence="1 2">CGMCC 1.7029</strain>
    </source>
</reference>
<dbReference type="AlphaFoldDB" id="A0A918DDG4"/>
<dbReference type="Proteomes" id="UP000598196">
    <property type="component" value="Unassembled WGS sequence"/>
</dbReference>